<evidence type="ECO:0000256" key="4">
    <source>
        <dbReference type="SAM" id="MobiDB-lite"/>
    </source>
</evidence>
<dbReference type="SUPFAM" id="SSF48371">
    <property type="entry name" value="ARM repeat"/>
    <property type="match status" value="1"/>
</dbReference>
<comment type="function">
    <text evidence="3">RNA-binding nucleolar protein required for pre-rRNA processing. Involved in production of 18S rRNA and assembly of small ribosomal subunit.</text>
</comment>
<gene>
    <name evidence="6" type="ORF">DL762_001551</name>
</gene>
<protein>
    <recommendedName>
        <fullName evidence="5">PUM-HD domain-containing protein</fullName>
    </recommendedName>
</protein>
<dbReference type="PANTHER" id="PTHR13389:SF0">
    <property type="entry name" value="PUMILIO HOMOLOG 3"/>
    <property type="match status" value="1"/>
</dbReference>
<feature type="compositionally biased region" description="Acidic residues" evidence="4">
    <location>
        <begin position="37"/>
        <end position="50"/>
    </location>
</feature>
<dbReference type="InterPro" id="IPR033133">
    <property type="entry name" value="PUM-HD"/>
</dbReference>
<feature type="compositionally biased region" description="Basic and acidic residues" evidence="4">
    <location>
        <begin position="750"/>
        <end position="764"/>
    </location>
</feature>
<feature type="compositionally biased region" description="Basic and acidic residues" evidence="4">
    <location>
        <begin position="22"/>
        <end position="36"/>
    </location>
</feature>
<dbReference type="EMBL" id="QJNS01000025">
    <property type="protein sequence ID" value="RYO92648.1"/>
    <property type="molecule type" value="Genomic_DNA"/>
</dbReference>
<dbReference type="PANTHER" id="PTHR13389">
    <property type="entry name" value="PUMILIO HOMOLOG 3"/>
    <property type="match status" value="1"/>
</dbReference>
<dbReference type="SMART" id="SM00025">
    <property type="entry name" value="Pumilio"/>
    <property type="match status" value="4"/>
</dbReference>
<dbReference type="InterPro" id="IPR012959">
    <property type="entry name" value="CPL_dom"/>
</dbReference>
<dbReference type="PROSITE" id="PS50303">
    <property type="entry name" value="PUM_HD"/>
    <property type="match status" value="1"/>
</dbReference>
<evidence type="ECO:0000259" key="5">
    <source>
        <dbReference type="PROSITE" id="PS50303"/>
    </source>
</evidence>
<dbReference type="InterPro" id="IPR011989">
    <property type="entry name" value="ARM-like"/>
</dbReference>
<keyword evidence="2" id="KW-0694">RNA-binding</keyword>
<feature type="compositionally biased region" description="Basic and acidic residues" evidence="4">
    <location>
        <begin position="658"/>
        <end position="684"/>
    </location>
</feature>
<comment type="caution">
    <text evidence="6">The sequence shown here is derived from an EMBL/GenBank/DDBJ whole genome shotgun (WGS) entry which is preliminary data.</text>
</comment>
<feature type="domain" description="PUM-HD" evidence="5">
    <location>
        <begin position="123"/>
        <end position="501"/>
    </location>
</feature>
<feature type="compositionally biased region" description="Polar residues" evidence="4">
    <location>
        <begin position="1"/>
        <end position="10"/>
    </location>
</feature>
<sequence length="784" mass="86023">MAQKGVASTGSKRKFPNGSKDSSSKKPKVVDKRAPAQEEESDDVSSDSSEDSGLSDQEDGGAELNSKKTSHGSGDLPKRPKANGDQSGKVFEKGADSRESHIKQRQLAKERKAQKPLADELQRAKKLWERLRRKSHVPKEERQKLVEELFSIATGRMKEFALKHDAVRVVQTAIKYATAERRKMIATELKGTYPQLAESKYAKFLIGKLMVEGDKEVRDMIVPEFYGKVRKLINHAEASWILDDIYRGVATPEQKAILLREWYGPEFAIFRQQGSDSKPTAELSQILQEQPNKRTPIMKYLHDMTNQLIQKKMTGFTMLHDAMLQYFLNTKPGTEEAKEYMELIKEDKQGDLLKNMAFTKSGARLVCLLLAYGSAKDRKQILKTYKDTFQLMSADPHGHIVILAAYDLIDDTVLTSKSIISELIGKTEQDGVSNIVIAANDPNARIAIRYLLEGPTKQLFDAAHSDDLKILEEVWEIRKTTSKKDPETRRKELVAALSPPLLAAIAQSPADLMSTSFGCQLVTSALLCGVGDKSEALKAVASSAGGNPDEKDEVMEGSDEAATGYAPPVHISKTNNGRMYKTLIAGGAYDKAAGKVIKAEPPLRFADLLYPAIKAHIISWATGPSSFTVLNLLEADDFSHKDELKKTLKKNKKALEKAATEETAEQRAAREALEAKAAEESEKPVKKKGKKLDPKKKSVGNAGSKSIGHSPAYAVDGLRCGGGGGGGPPNVLGLEVARAWRRGAYLRDSGSSRDSGDPARRLRQGDAITYNYARSGTQDPIAAG</sequence>
<evidence type="ECO:0000313" key="6">
    <source>
        <dbReference type="EMBL" id="RYO92648.1"/>
    </source>
</evidence>
<evidence type="ECO:0000313" key="7">
    <source>
        <dbReference type="Proteomes" id="UP000294003"/>
    </source>
</evidence>
<dbReference type="InterPro" id="IPR001313">
    <property type="entry name" value="Pumilio_RNA-bd_rpt"/>
</dbReference>
<keyword evidence="1" id="KW-0677">Repeat</keyword>
<accession>A0ABY0HHE2</accession>
<feature type="compositionally biased region" description="Basic and acidic residues" evidence="4">
    <location>
        <begin position="90"/>
        <end position="119"/>
    </location>
</feature>
<proteinExistence type="predicted"/>
<dbReference type="Gene3D" id="1.25.10.10">
    <property type="entry name" value="Leucine-rich Repeat Variant"/>
    <property type="match status" value="1"/>
</dbReference>
<dbReference type="InterPro" id="IPR016024">
    <property type="entry name" value="ARM-type_fold"/>
</dbReference>
<feature type="region of interest" description="Disordered" evidence="4">
    <location>
        <begin position="745"/>
        <end position="784"/>
    </location>
</feature>
<dbReference type="Pfam" id="PF08144">
    <property type="entry name" value="CPL"/>
    <property type="match status" value="1"/>
</dbReference>
<reference evidence="6 7" key="1">
    <citation type="submission" date="2018-06" db="EMBL/GenBank/DDBJ databases">
        <title>Complete Genomes of Monosporascus.</title>
        <authorList>
            <person name="Robinson A.J."/>
            <person name="Natvig D.O."/>
        </authorList>
    </citation>
    <scope>NUCLEOTIDE SEQUENCE [LARGE SCALE GENOMIC DNA]</scope>
    <source>
        <strain evidence="6 7">CBS 609.92</strain>
    </source>
</reference>
<keyword evidence="7" id="KW-1185">Reference proteome</keyword>
<organism evidence="6 7">
    <name type="scientific">Monosporascus cannonballus</name>
    <dbReference type="NCBI Taxonomy" id="155416"/>
    <lineage>
        <taxon>Eukaryota</taxon>
        <taxon>Fungi</taxon>
        <taxon>Dikarya</taxon>
        <taxon>Ascomycota</taxon>
        <taxon>Pezizomycotina</taxon>
        <taxon>Sordariomycetes</taxon>
        <taxon>Xylariomycetidae</taxon>
        <taxon>Xylariales</taxon>
        <taxon>Xylariales incertae sedis</taxon>
        <taxon>Monosporascus</taxon>
    </lineage>
</organism>
<feature type="region of interest" description="Disordered" evidence="4">
    <location>
        <begin position="658"/>
        <end position="732"/>
    </location>
</feature>
<evidence type="ECO:0000256" key="3">
    <source>
        <dbReference type="ARBA" id="ARBA00024893"/>
    </source>
</evidence>
<feature type="region of interest" description="Disordered" evidence="4">
    <location>
        <begin position="1"/>
        <end position="119"/>
    </location>
</feature>
<dbReference type="Proteomes" id="UP000294003">
    <property type="component" value="Unassembled WGS sequence"/>
</dbReference>
<feature type="compositionally biased region" description="Gly residues" evidence="4">
    <location>
        <begin position="719"/>
        <end position="728"/>
    </location>
</feature>
<evidence type="ECO:0000256" key="1">
    <source>
        <dbReference type="ARBA" id="ARBA00022737"/>
    </source>
</evidence>
<dbReference type="InterPro" id="IPR040059">
    <property type="entry name" value="PUM3"/>
</dbReference>
<name>A0ABY0HHE2_9PEZI</name>
<evidence type="ECO:0000256" key="2">
    <source>
        <dbReference type="ARBA" id="ARBA00022884"/>
    </source>
</evidence>